<dbReference type="AlphaFoldDB" id="A0A6J7JL94"/>
<organism evidence="2">
    <name type="scientific">freshwater metagenome</name>
    <dbReference type="NCBI Taxonomy" id="449393"/>
    <lineage>
        <taxon>unclassified sequences</taxon>
        <taxon>metagenomes</taxon>
        <taxon>ecological metagenomes</taxon>
    </lineage>
</organism>
<proteinExistence type="predicted"/>
<feature type="domain" description="N,N-dimethylformamidase beta subunit-like C-terminal" evidence="1">
    <location>
        <begin position="1"/>
        <end position="340"/>
    </location>
</feature>
<dbReference type="Pfam" id="PF20254">
    <property type="entry name" value="DMFA2_C"/>
    <property type="match status" value="1"/>
</dbReference>
<name>A0A6J7JL94_9ZZZZ</name>
<accession>A0A6J7JL94</accession>
<sequence length="388" mass="41606">MWRSPRLTGGRQTATIATRATRSVAADWEPTVTVSTKGWNEGAYLFRLAATDGSASYVPLTVRSKSTAGKVVIANAVLTWQAYNTWGGSSTYTSTDDGGSFSTRAYAASFDRPYVKGKGTGKFLSYELPVILRAERLGIPLAYETVLDVATRPGLLKGARGYVSLGHDEYWTASERDAVESARDAGTNLAFLGANVSYWQVRLRAGPLGTNRVMDVYKSRTADPVKGNRATVLFRDVGRGENLMTGQFYECYPAKGDYTVINPGFFLFRGTGAVKGSTYRGVLEVEVDRAQVTASTPRPLQVVARSRTTCGSTSTWSTSSYYTVKSGAGVFSTGSMGWILRGLGAASSKRSANFVGTVTDNVLREMAKGPMGLSHPAVNNLDSLSLGG</sequence>
<evidence type="ECO:0000259" key="1">
    <source>
        <dbReference type="Pfam" id="PF20254"/>
    </source>
</evidence>
<reference evidence="2" key="1">
    <citation type="submission" date="2020-05" db="EMBL/GenBank/DDBJ databases">
        <authorList>
            <person name="Chiriac C."/>
            <person name="Salcher M."/>
            <person name="Ghai R."/>
            <person name="Kavagutti S V."/>
        </authorList>
    </citation>
    <scope>NUCLEOTIDE SEQUENCE</scope>
</reference>
<dbReference type="EMBL" id="CAFBNF010000104">
    <property type="protein sequence ID" value="CAB4944388.1"/>
    <property type="molecule type" value="Genomic_DNA"/>
</dbReference>
<protein>
    <submittedName>
        <fullName evidence="2">Unannotated protein</fullName>
    </submittedName>
</protein>
<dbReference type="InterPro" id="IPR046540">
    <property type="entry name" value="DMFA2_C"/>
</dbReference>
<gene>
    <name evidence="2" type="ORF">UFOPK3773_01040</name>
</gene>
<evidence type="ECO:0000313" key="2">
    <source>
        <dbReference type="EMBL" id="CAB4944388.1"/>
    </source>
</evidence>